<reference evidence="2" key="1">
    <citation type="submission" date="2018-03" db="EMBL/GenBank/DDBJ databases">
        <authorList>
            <person name="Guldener U."/>
        </authorList>
    </citation>
    <scope>NUCLEOTIDE SEQUENCE</scope>
</reference>
<feature type="compositionally biased region" description="Low complexity" evidence="1">
    <location>
        <begin position="88"/>
        <end position="99"/>
    </location>
</feature>
<feature type="compositionally biased region" description="Low complexity" evidence="1">
    <location>
        <begin position="279"/>
        <end position="288"/>
    </location>
</feature>
<dbReference type="EMBL" id="ONZQ02000003">
    <property type="protein sequence ID" value="SPN99853.1"/>
    <property type="molecule type" value="Genomic_DNA"/>
</dbReference>
<evidence type="ECO:0008006" key="4">
    <source>
        <dbReference type="Google" id="ProtNLM"/>
    </source>
</evidence>
<organism evidence="2 3">
    <name type="scientific">Cephalotrichum gorgonifer</name>
    <dbReference type="NCBI Taxonomy" id="2041049"/>
    <lineage>
        <taxon>Eukaryota</taxon>
        <taxon>Fungi</taxon>
        <taxon>Dikarya</taxon>
        <taxon>Ascomycota</taxon>
        <taxon>Pezizomycotina</taxon>
        <taxon>Sordariomycetes</taxon>
        <taxon>Hypocreomycetidae</taxon>
        <taxon>Microascales</taxon>
        <taxon>Microascaceae</taxon>
        <taxon>Cephalotrichum</taxon>
    </lineage>
</organism>
<sequence>MPLILHNVPDDELYVGDDGIQRPYAMVFSQQEGHTGNTRSRRAVAESGSFGKSTRRARSRTGTPAKRDNPTLTAADKVFGDWISSQAAAAPNNSATTSSRKSNHAGLEETQQGQDRVVKSEPTEVILRGYRNADQQYAALNHYEQLAGRICEDYPRQAPIEQRRYKSELSDPAFTRHKPLSPEERTKVNKAAGGEHWVKVTFESIDAAEAAIYASPQTILGYVVHAEPYHGHPPSRDEAIPDVESFEEQLRSRPAPGKSLHDKRAASFADPFADGTSPDSRVSSRTLDTTTLSNTLSSATVTDPYADATGAASSSIQDSTYCRRIPTARKVKVLPAEQALLPQQSVVQRFTNAIPFLKWFSGSMIGNEVPRTEAGEFDWNRASLYWKFIWWLDATFGVFGGEILNADKED</sequence>
<proteinExistence type="predicted"/>
<feature type="region of interest" description="Disordered" evidence="1">
    <location>
        <begin position="30"/>
        <end position="73"/>
    </location>
</feature>
<feature type="region of interest" description="Disordered" evidence="1">
    <location>
        <begin position="245"/>
        <end position="288"/>
    </location>
</feature>
<protein>
    <recommendedName>
        <fullName evidence="4">Nucleoporin NUP53</fullName>
    </recommendedName>
</protein>
<accession>A0AAE8MU04</accession>
<comment type="caution">
    <text evidence="2">The sequence shown here is derived from an EMBL/GenBank/DDBJ whole genome shotgun (WGS) entry which is preliminary data.</text>
</comment>
<dbReference type="AlphaFoldDB" id="A0AAE8MU04"/>
<gene>
    <name evidence="2" type="ORF">DNG_02705</name>
</gene>
<evidence type="ECO:0000313" key="3">
    <source>
        <dbReference type="Proteomes" id="UP001187682"/>
    </source>
</evidence>
<dbReference type="InterPro" id="IPR012677">
    <property type="entry name" value="Nucleotide-bd_a/b_plait_sf"/>
</dbReference>
<dbReference type="Proteomes" id="UP001187682">
    <property type="component" value="Unassembled WGS sequence"/>
</dbReference>
<keyword evidence="3" id="KW-1185">Reference proteome</keyword>
<name>A0AAE8MU04_9PEZI</name>
<feature type="region of interest" description="Disordered" evidence="1">
    <location>
        <begin position="88"/>
        <end position="120"/>
    </location>
</feature>
<dbReference type="Gene3D" id="3.30.70.330">
    <property type="match status" value="1"/>
</dbReference>
<evidence type="ECO:0000256" key="1">
    <source>
        <dbReference type="SAM" id="MobiDB-lite"/>
    </source>
</evidence>
<evidence type="ECO:0000313" key="2">
    <source>
        <dbReference type="EMBL" id="SPN99853.1"/>
    </source>
</evidence>